<keyword evidence="4" id="KW-0813">Transport</keyword>
<evidence type="ECO:0000256" key="5">
    <source>
        <dbReference type="ARBA" id="ARBA00022475"/>
    </source>
</evidence>
<dbReference type="GO" id="GO:0015031">
    <property type="term" value="P:protein transport"/>
    <property type="evidence" value="ECO:0007669"/>
    <property type="project" value="UniProtKB-KW"/>
</dbReference>
<reference evidence="20" key="2">
    <citation type="submission" date="2023-01" db="EMBL/GenBank/DDBJ databases">
        <authorList>
            <person name="Sun Q."/>
            <person name="Evtushenko L."/>
        </authorList>
    </citation>
    <scope>NUCLEOTIDE SEQUENCE</scope>
    <source>
        <strain evidence="20">VKM Ac-1321</strain>
    </source>
</reference>
<feature type="transmembrane region" description="Helical" evidence="18">
    <location>
        <begin position="222"/>
        <end position="247"/>
    </location>
</feature>
<dbReference type="EMBL" id="BSFP01000002">
    <property type="protein sequence ID" value="GLK99079.1"/>
    <property type="molecule type" value="Genomic_DNA"/>
</dbReference>
<dbReference type="CDD" id="cd20070">
    <property type="entry name" value="5TM_YidC_Alb3"/>
    <property type="match status" value="1"/>
</dbReference>
<evidence type="ECO:0000256" key="7">
    <source>
        <dbReference type="ARBA" id="ARBA00022927"/>
    </source>
</evidence>
<proteinExistence type="inferred from homology"/>
<evidence type="ECO:0000259" key="19">
    <source>
        <dbReference type="Pfam" id="PF02096"/>
    </source>
</evidence>
<feature type="transmembrane region" description="Helical" evidence="18">
    <location>
        <begin position="105"/>
        <end position="126"/>
    </location>
</feature>
<evidence type="ECO:0000256" key="8">
    <source>
        <dbReference type="ARBA" id="ARBA00022989"/>
    </source>
</evidence>
<evidence type="ECO:0000256" key="4">
    <source>
        <dbReference type="ARBA" id="ARBA00022448"/>
    </source>
</evidence>
<dbReference type="GO" id="GO:0005886">
    <property type="term" value="C:plasma membrane"/>
    <property type="evidence" value="ECO:0007669"/>
    <property type="project" value="UniProtKB-SubCell"/>
</dbReference>
<evidence type="ECO:0000256" key="10">
    <source>
        <dbReference type="ARBA" id="ARBA00023186"/>
    </source>
</evidence>
<dbReference type="InterPro" id="IPR028055">
    <property type="entry name" value="YidC/Oxa/ALB_C"/>
</dbReference>
<keyword evidence="10" id="KW-0143">Chaperone</keyword>
<comment type="caution">
    <text evidence="20">The sequence shown here is derived from an EMBL/GenBank/DDBJ whole genome shotgun (WGS) entry which is preliminary data.</text>
</comment>
<dbReference type="GO" id="GO:0032977">
    <property type="term" value="F:membrane insertase activity"/>
    <property type="evidence" value="ECO:0007669"/>
    <property type="project" value="InterPro"/>
</dbReference>
<dbReference type="GO" id="GO:0051205">
    <property type="term" value="P:protein insertion into membrane"/>
    <property type="evidence" value="ECO:0007669"/>
    <property type="project" value="TreeGrafter"/>
</dbReference>
<keyword evidence="9 18" id="KW-0472">Membrane</keyword>
<comment type="function">
    <text evidence="11">Required for the insertion and/or proper folding and/or complex formation of integral membrane proteins into the membrane. Involved in integration of membrane proteins that insert both dependently and independently of the Sec translocase complex, as well as at least some lipoproteins. Aids folding of multispanning membrane proteins.</text>
</comment>
<keyword evidence="8 18" id="KW-1133">Transmembrane helix</keyword>
<evidence type="ECO:0000313" key="20">
    <source>
        <dbReference type="EMBL" id="GLK99079.1"/>
    </source>
</evidence>
<feature type="transmembrane region" description="Helical" evidence="18">
    <location>
        <begin position="181"/>
        <end position="201"/>
    </location>
</feature>
<evidence type="ECO:0000256" key="2">
    <source>
        <dbReference type="ARBA" id="ARBA00010527"/>
    </source>
</evidence>
<evidence type="ECO:0000256" key="14">
    <source>
        <dbReference type="ARBA" id="ARBA00033245"/>
    </source>
</evidence>
<comment type="subcellular location">
    <subcellularLocation>
        <location evidence="1">Cell membrane</location>
        <topology evidence="1">Multi-pass membrane protein</topology>
    </subcellularLocation>
    <subcellularLocation>
        <location evidence="16">Membrane</location>
        <topology evidence="16">Multi-pass membrane protein</topology>
    </subcellularLocation>
</comment>
<evidence type="ECO:0000256" key="17">
    <source>
        <dbReference type="SAM" id="MobiDB-lite"/>
    </source>
</evidence>
<gene>
    <name evidence="20" type="ORF">GCM10017581_008200</name>
</gene>
<feature type="compositionally biased region" description="Low complexity" evidence="17">
    <location>
        <begin position="317"/>
        <end position="339"/>
    </location>
</feature>
<evidence type="ECO:0000256" key="1">
    <source>
        <dbReference type="ARBA" id="ARBA00004651"/>
    </source>
</evidence>
<sequence length="363" mass="40313">MISKLMAGIYWLISKVMLFWHTVWDSILPDHRVLSTNWQWVLAIVFLVITVRVVLFPIFVKQIKSQRAMQAIQPKMKELQEKHKGDRETLQKEVMKLYQEEKVNPLMGCLPMFLQIPVFIGLLHVLRHLRPGQSEHQQTLYGWTVKEFESAVDARLFDAPIVAKFSSSAADLLKIDASSTAVKIVAAILVALMITTTYLTQRQMIKKTGWNSDPQQRMIQKFMLYGIPFFTLTSGWYFPIGVIIYWVTNNAITLGQQYWVLHKYPPPANANTTTTPFKAGGKQTADAKQPSGFGALFSKAREQAAAQQRTNGKGGPVKATGVKANGAKANGAAPEPAGPSRAPKPGAKPINPKKGGAAKRQSG</sequence>
<evidence type="ECO:0000313" key="21">
    <source>
        <dbReference type="Proteomes" id="UP001143480"/>
    </source>
</evidence>
<dbReference type="AlphaFoldDB" id="A0A9W6NIQ5"/>
<comment type="similarity">
    <text evidence="2">Belongs to the OXA1/ALB3/YidC family. Type 1 subfamily.</text>
</comment>
<evidence type="ECO:0000256" key="6">
    <source>
        <dbReference type="ARBA" id="ARBA00022692"/>
    </source>
</evidence>
<feature type="transmembrane region" description="Helical" evidence="18">
    <location>
        <begin position="40"/>
        <end position="60"/>
    </location>
</feature>
<keyword evidence="5" id="KW-1003">Cell membrane</keyword>
<reference evidence="20" key="1">
    <citation type="journal article" date="2014" name="Int. J. Syst. Evol. Microbiol.">
        <title>Complete genome sequence of Corynebacterium casei LMG S-19264T (=DSM 44701T), isolated from a smear-ripened cheese.</title>
        <authorList>
            <consortium name="US DOE Joint Genome Institute (JGI-PGF)"/>
            <person name="Walter F."/>
            <person name="Albersmeier A."/>
            <person name="Kalinowski J."/>
            <person name="Ruckert C."/>
        </authorList>
    </citation>
    <scope>NUCLEOTIDE SEQUENCE</scope>
    <source>
        <strain evidence="20">VKM Ac-1321</strain>
    </source>
</reference>
<organism evidence="20 21">
    <name type="scientific">Dactylosporangium matsuzakiense</name>
    <dbReference type="NCBI Taxonomy" id="53360"/>
    <lineage>
        <taxon>Bacteria</taxon>
        <taxon>Bacillati</taxon>
        <taxon>Actinomycetota</taxon>
        <taxon>Actinomycetes</taxon>
        <taxon>Micromonosporales</taxon>
        <taxon>Micromonosporaceae</taxon>
        <taxon>Dactylosporangium</taxon>
    </lineage>
</organism>
<evidence type="ECO:0000256" key="12">
    <source>
        <dbReference type="ARBA" id="ARBA00026028"/>
    </source>
</evidence>
<accession>A0A9W6NIQ5</accession>
<keyword evidence="21" id="KW-1185">Reference proteome</keyword>
<evidence type="ECO:0000256" key="13">
    <source>
        <dbReference type="ARBA" id="ARBA00031538"/>
    </source>
</evidence>
<protein>
    <recommendedName>
        <fullName evidence="3">Membrane protein insertase YidC</fullName>
    </recommendedName>
    <alternativeName>
        <fullName evidence="15">Foldase YidC</fullName>
    </alternativeName>
    <alternativeName>
        <fullName evidence="14">Membrane integrase YidC</fullName>
    </alternativeName>
    <alternativeName>
        <fullName evidence="13">Membrane protein YidC</fullName>
    </alternativeName>
</protein>
<dbReference type="NCBIfam" id="TIGR03592">
    <property type="entry name" value="yidC_oxa1_cterm"/>
    <property type="match status" value="1"/>
</dbReference>
<evidence type="ECO:0000256" key="3">
    <source>
        <dbReference type="ARBA" id="ARBA00015325"/>
    </source>
</evidence>
<feature type="transmembrane region" description="Helical" evidence="18">
    <location>
        <begin position="7"/>
        <end position="28"/>
    </location>
</feature>
<name>A0A9W6NIQ5_9ACTN</name>
<dbReference type="InterPro" id="IPR001708">
    <property type="entry name" value="YidC/ALB3/OXA1/COX18"/>
</dbReference>
<feature type="domain" description="Membrane insertase YidC/Oxa/ALB C-terminal" evidence="19">
    <location>
        <begin position="40"/>
        <end position="260"/>
    </location>
</feature>
<feature type="region of interest" description="Disordered" evidence="17">
    <location>
        <begin position="301"/>
        <end position="363"/>
    </location>
</feature>
<evidence type="ECO:0000256" key="16">
    <source>
        <dbReference type="RuleBase" id="RU003945"/>
    </source>
</evidence>
<dbReference type="PANTHER" id="PTHR12428">
    <property type="entry name" value="OXA1"/>
    <property type="match status" value="1"/>
</dbReference>
<keyword evidence="7" id="KW-0653">Protein transport</keyword>
<dbReference type="PANTHER" id="PTHR12428:SF65">
    <property type="entry name" value="CYTOCHROME C OXIDASE ASSEMBLY PROTEIN COX18, MITOCHONDRIAL"/>
    <property type="match status" value="1"/>
</dbReference>
<evidence type="ECO:0000256" key="18">
    <source>
        <dbReference type="SAM" id="Phobius"/>
    </source>
</evidence>
<dbReference type="Proteomes" id="UP001143480">
    <property type="component" value="Unassembled WGS sequence"/>
</dbReference>
<evidence type="ECO:0000256" key="11">
    <source>
        <dbReference type="ARBA" id="ARBA00025034"/>
    </source>
</evidence>
<comment type="subunit">
    <text evidence="12">Interacts with the Sec translocase complex via SecD. Specifically interacts with transmembrane segments of nascent integral membrane proteins during membrane integration.</text>
</comment>
<dbReference type="Pfam" id="PF02096">
    <property type="entry name" value="60KD_IMP"/>
    <property type="match status" value="1"/>
</dbReference>
<keyword evidence="6 16" id="KW-0812">Transmembrane</keyword>
<evidence type="ECO:0000256" key="9">
    <source>
        <dbReference type="ARBA" id="ARBA00023136"/>
    </source>
</evidence>
<dbReference type="InterPro" id="IPR047196">
    <property type="entry name" value="YidC_ALB_C"/>
</dbReference>
<evidence type="ECO:0000256" key="15">
    <source>
        <dbReference type="ARBA" id="ARBA00033342"/>
    </source>
</evidence>